<name>A0A645JC81_9ZZZZ</name>
<dbReference type="AlphaFoldDB" id="A0A645JC81"/>
<reference evidence="4" key="1">
    <citation type="submission" date="2019-08" db="EMBL/GenBank/DDBJ databases">
        <authorList>
            <person name="Kucharzyk K."/>
            <person name="Murdoch R.W."/>
            <person name="Higgins S."/>
            <person name="Loffler F."/>
        </authorList>
    </citation>
    <scope>NUCLEOTIDE SEQUENCE</scope>
</reference>
<sequence length="64" mass="7257">MYLKDRAGKGQDCWPAVKTIASDLDLSRSTIKRALHDLTKAGLVEKETRYRENGSHTSNRLILK</sequence>
<dbReference type="Pfam" id="PF13730">
    <property type="entry name" value="HTH_36"/>
    <property type="match status" value="1"/>
</dbReference>
<keyword evidence="3" id="KW-0804">Transcription</keyword>
<dbReference type="InterPro" id="IPR036390">
    <property type="entry name" value="WH_DNA-bd_sf"/>
</dbReference>
<dbReference type="GO" id="GO:0003677">
    <property type="term" value="F:DNA binding"/>
    <property type="evidence" value="ECO:0007669"/>
    <property type="project" value="UniProtKB-KW"/>
</dbReference>
<protein>
    <recommendedName>
        <fullName evidence="5">Helix-turn-helix domain-containing protein</fullName>
    </recommendedName>
</protein>
<proteinExistence type="predicted"/>
<keyword evidence="2" id="KW-0238">DNA-binding</keyword>
<dbReference type="InterPro" id="IPR036388">
    <property type="entry name" value="WH-like_DNA-bd_sf"/>
</dbReference>
<dbReference type="PRINTS" id="PR00035">
    <property type="entry name" value="HTHGNTR"/>
</dbReference>
<dbReference type="SUPFAM" id="SSF46785">
    <property type="entry name" value="Winged helix' DNA-binding domain"/>
    <property type="match status" value="1"/>
</dbReference>
<evidence type="ECO:0000256" key="1">
    <source>
        <dbReference type="ARBA" id="ARBA00023015"/>
    </source>
</evidence>
<evidence type="ECO:0000313" key="4">
    <source>
        <dbReference type="EMBL" id="MPN61298.1"/>
    </source>
</evidence>
<dbReference type="GO" id="GO:0003700">
    <property type="term" value="F:DNA-binding transcription factor activity"/>
    <property type="evidence" value="ECO:0007669"/>
    <property type="project" value="InterPro"/>
</dbReference>
<dbReference type="InterPro" id="IPR000524">
    <property type="entry name" value="Tscrpt_reg_HTH_GntR"/>
</dbReference>
<dbReference type="EMBL" id="VSSQ01137712">
    <property type="protein sequence ID" value="MPN61298.1"/>
    <property type="molecule type" value="Genomic_DNA"/>
</dbReference>
<accession>A0A645JC81</accession>
<evidence type="ECO:0008006" key="5">
    <source>
        <dbReference type="Google" id="ProtNLM"/>
    </source>
</evidence>
<keyword evidence="1" id="KW-0805">Transcription regulation</keyword>
<organism evidence="4">
    <name type="scientific">bioreactor metagenome</name>
    <dbReference type="NCBI Taxonomy" id="1076179"/>
    <lineage>
        <taxon>unclassified sequences</taxon>
        <taxon>metagenomes</taxon>
        <taxon>ecological metagenomes</taxon>
    </lineage>
</organism>
<evidence type="ECO:0000256" key="3">
    <source>
        <dbReference type="ARBA" id="ARBA00023163"/>
    </source>
</evidence>
<dbReference type="Gene3D" id="1.10.10.10">
    <property type="entry name" value="Winged helix-like DNA-binding domain superfamily/Winged helix DNA-binding domain"/>
    <property type="match status" value="1"/>
</dbReference>
<comment type="caution">
    <text evidence="4">The sequence shown here is derived from an EMBL/GenBank/DDBJ whole genome shotgun (WGS) entry which is preliminary data.</text>
</comment>
<evidence type="ECO:0000256" key="2">
    <source>
        <dbReference type="ARBA" id="ARBA00023125"/>
    </source>
</evidence>
<gene>
    <name evidence="4" type="ORF">SDC9_209033</name>
</gene>